<gene>
    <name evidence="5" type="ORF">Aco04nite_23530</name>
</gene>
<evidence type="ECO:0000313" key="6">
    <source>
        <dbReference type="Proteomes" id="UP000680865"/>
    </source>
</evidence>
<proteinExistence type="predicted"/>
<evidence type="ECO:0000256" key="2">
    <source>
        <dbReference type="ARBA" id="ARBA00022630"/>
    </source>
</evidence>
<keyword evidence="2" id="KW-0285">Flavoprotein</keyword>
<dbReference type="AlphaFoldDB" id="A0A919SFU2"/>
<dbReference type="Pfam" id="PF21274">
    <property type="entry name" value="Rng_hyd_C"/>
    <property type="match status" value="1"/>
</dbReference>
<evidence type="ECO:0000259" key="4">
    <source>
        <dbReference type="Pfam" id="PF01494"/>
    </source>
</evidence>
<dbReference type="InterPro" id="IPR050641">
    <property type="entry name" value="RIFMO-like"/>
</dbReference>
<evidence type="ECO:0000256" key="1">
    <source>
        <dbReference type="ARBA" id="ARBA00001974"/>
    </source>
</evidence>
<comment type="caution">
    <text evidence="5">The sequence shown here is derived from an EMBL/GenBank/DDBJ whole genome shotgun (WGS) entry which is preliminary data.</text>
</comment>
<dbReference type="Proteomes" id="UP000680865">
    <property type="component" value="Unassembled WGS sequence"/>
</dbReference>
<keyword evidence="6" id="KW-1185">Reference proteome</keyword>
<protein>
    <submittedName>
        <fullName evidence="5">FAD-dependent oxidoreductase</fullName>
    </submittedName>
</protein>
<reference evidence="5" key="1">
    <citation type="submission" date="2021-03" db="EMBL/GenBank/DDBJ databases">
        <title>Whole genome shotgun sequence of Actinoplanes consettensis NBRC 14913.</title>
        <authorList>
            <person name="Komaki H."/>
            <person name="Tamura T."/>
        </authorList>
    </citation>
    <scope>NUCLEOTIDE SEQUENCE</scope>
    <source>
        <strain evidence="5">NBRC 14913</strain>
    </source>
</reference>
<keyword evidence="3" id="KW-0274">FAD</keyword>
<dbReference type="Pfam" id="PF01494">
    <property type="entry name" value="FAD_binding_3"/>
    <property type="match status" value="1"/>
</dbReference>
<dbReference type="Gene3D" id="3.50.50.60">
    <property type="entry name" value="FAD/NAD(P)-binding domain"/>
    <property type="match status" value="2"/>
</dbReference>
<organism evidence="5 6">
    <name type="scientific">Winogradskya consettensis</name>
    <dbReference type="NCBI Taxonomy" id="113560"/>
    <lineage>
        <taxon>Bacteria</taxon>
        <taxon>Bacillati</taxon>
        <taxon>Actinomycetota</taxon>
        <taxon>Actinomycetes</taxon>
        <taxon>Micromonosporales</taxon>
        <taxon>Micromonosporaceae</taxon>
        <taxon>Winogradskya</taxon>
    </lineage>
</organism>
<dbReference type="EMBL" id="BOQP01000008">
    <property type="protein sequence ID" value="GIM71060.1"/>
    <property type="molecule type" value="Genomic_DNA"/>
</dbReference>
<evidence type="ECO:0000256" key="3">
    <source>
        <dbReference type="ARBA" id="ARBA00022827"/>
    </source>
</evidence>
<dbReference type="PRINTS" id="PR00420">
    <property type="entry name" value="RNGMNOXGNASE"/>
</dbReference>
<sequence length="486" mass="51111">MIDVVIAGAGPNGLMLACELALAGVRPVVLERLTGPTTEQRANGLVGQVVRVLDRRGLYERLVQADGPPTPAEGFIFGAFPLDLRGVPKNDVFTVMVPQRRIEAMLTGRAAELGVEILRDHEVVGLEQGEKSVVVHIMGREPIEAAYLVGADGGRSAVRKLAGIGFPGVTTDTSVWLSGHVSVPDGMVAQDGGLIIEGYGKVPPFQHTRTDHGVITWAPGQVPMLNTAEWDRTDKPEASLGELAASASRVVGVPVTLGPPAGPGPHLMRRLEGGNTRLAERYREGRVLLLGDAAHVHSAIGGPGLNLGLQDAVNLGWKLAAAVLGKAREGLLDTYESERRPAAARVTMHTQAQSVLIGPGAEVTALRELFGELMTMPSTRKHIADLMAGTDVVYDMGPAEGPLVGRLAPDFPGLRELTRPGRPLLIDPAGNLTPGPFAGRVDTVGAGEGAGAAPAGMLVRPDGYVAWQGDTTDGLQEALSYWFGRP</sequence>
<dbReference type="SUPFAM" id="SSF51905">
    <property type="entry name" value="FAD/NAD(P)-binding domain"/>
    <property type="match status" value="1"/>
</dbReference>
<dbReference type="Gene3D" id="3.40.30.120">
    <property type="match status" value="1"/>
</dbReference>
<dbReference type="GO" id="GO:0016709">
    <property type="term" value="F:oxidoreductase activity, acting on paired donors, with incorporation or reduction of molecular oxygen, NAD(P)H as one donor, and incorporation of one atom of oxygen"/>
    <property type="evidence" value="ECO:0007669"/>
    <property type="project" value="UniProtKB-ARBA"/>
</dbReference>
<evidence type="ECO:0000313" key="5">
    <source>
        <dbReference type="EMBL" id="GIM71060.1"/>
    </source>
</evidence>
<dbReference type="RefSeq" id="WP_212997209.1">
    <property type="nucleotide sequence ID" value="NZ_BAAATW010000003.1"/>
</dbReference>
<accession>A0A919SFU2</accession>
<dbReference type="GO" id="GO:0071949">
    <property type="term" value="F:FAD binding"/>
    <property type="evidence" value="ECO:0007669"/>
    <property type="project" value="InterPro"/>
</dbReference>
<feature type="domain" description="FAD-binding" evidence="4">
    <location>
        <begin position="2"/>
        <end position="349"/>
    </location>
</feature>
<name>A0A919SFU2_9ACTN</name>
<comment type="cofactor">
    <cofactor evidence="1">
        <name>FAD</name>
        <dbReference type="ChEBI" id="CHEBI:57692"/>
    </cofactor>
</comment>
<dbReference type="PANTHER" id="PTHR43004:SF19">
    <property type="entry name" value="BINDING MONOOXYGENASE, PUTATIVE (JCVI)-RELATED"/>
    <property type="match status" value="1"/>
</dbReference>
<dbReference type="InterPro" id="IPR002938">
    <property type="entry name" value="FAD-bd"/>
</dbReference>
<dbReference type="InterPro" id="IPR036188">
    <property type="entry name" value="FAD/NAD-bd_sf"/>
</dbReference>
<dbReference type="PANTHER" id="PTHR43004">
    <property type="entry name" value="TRK SYSTEM POTASSIUM UPTAKE PROTEIN"/>
    <property type="match status" value="1"/>
</dbReference>